<evidence type="ECO:0000313" key="2">
    <source>
        <dbReference type="Proteomes" id="UP000029067"/>
    </source>
</evidence>
<dbReference type="EMBL" id="JGYV01000005">
    <property type="protein sequence ID" value="KFI64253.1"/>
    <property type="molecule type" value="Genomic_DNA"/>
</dbReference>
<dbReference type="RefSeq" id="WP_033516140.1">
    <property type="nucleotide sequence ID" value="NZ_JGYV01000005.1"/>
</dbReference>
<dbReference type="AlphaFoldDB" id="A0A087AZQ3"/>
<organism evidence="1 2">
    <name type="scientific">Bifidobacterium cuniculi</name>
    <dbReference type="NCBI Taxonomy" id="1688"/>
    <lineage>
        <taxon>Bacteria</taxon>
        <taxon>Bacillati</taxon>
        <taxon>Actinomycetota</taxon>
        <taxon>Actinomycetes</taxon>
        <taxon>Bifidobacteriales</taxon>
        <taxon>Bifidobacteriaceae</taxon>
        <taxon>Bifidobacterium</taxon>
    </lineage>
</organism>
<protein>
    <submittedName>
        <fullName evidence="1">Uncharacterized protein</fullName>
    </submittedName>
</protein>
<dbReference type="eggNOG" id="ENOG5032UDZ">
    <property type="taxonomic scope" value="Bacteria"/>
</dbReference>
<comment type="caution">
    <text evidence="1">The sequence shown here is derived from an EMBL/GenBank/DDBJ whole genome shotgun (WGS) entry which is preliminary data.</text>
</comment>
<accession>A0A087AZQ3</accession>
<gene>
    <name evidence="1" type="ORF">BCUN_2118</name>
</gene>
<evidence type="ECO:0000313" key="1">
    <source>
        <dbReference type="EMBL" id="KFI64253.1"/>
    </source>
</evidence>
<dbReference type="Proteomes" id="UP000029067">
    <property type="component" value="Unassembled WGS sequence"/>
</dbReference>
<proteinExistence type="predicted"/>
<reference evidence="1 2" key="1">
    <citation type="submission" date="2014-03" db="EMBL/GenBank/DDBJ databases">
        <title>Genomics of Bifidobacteria.</title>
        <authorList>
            <person name="Ventura M."/>
            <person name="Milani C."/>
            <person name="Lugli G.A."/>
        </authorList>
    </citation>
    <scope>NUCLEOTIDE SEQUENCE [LARGE SCALE GENOMIC DNA]</scope>
    <source>
        <strain evidence="1 2">LMG 10738</strain>
    </source>
</reference>
<keyword evidence="2" id="KW-1185">Reference proteome</keyword>
<name>A0A087AZQ3_9BIFI</name>
<sequence length="191" mass="20817">MKDIDLMPNEGIVAQFDSVWCDAPDFKGSQRGELSLTNQALVFTYTQPKMFAKDVEHAYRWPLRDVKVVDGRPQLIFDKGDSHECNIVLRQGKLVLRMDSHQELARLGNAVNHALTGSDEDIVGAPKTFISDIANTLSGATREFTQAFGFGSRPSATVETVSAVCEGCGASLHGKSGGTVTCEYCCVSRQL</sequence>
<dbReference type="OrthoDB" id="3236604at2"/>